<proteinExistence type="predicted"/>
<reference evidence="2 3" key="1">
    <citation type="submission" date="2018-08" db="EMBL/GenBank/DDBJ databases">
        <title>Genomic investigation of the strawberry pathogen Phytophthora fragariae indicates pathogenicity is determined by transcriptional variation in three key races.</title>
        <authorList>
            <person name="Adams T.M."/>
            <person name="Armitage A.D."/>
            <person name="Sobczyk M.K."/>
            <person name="Bates H.J."/>
            <person name="Dunwell J.M."/>
            <person name="Nellist C.F."/>
            <person name="Harrison R.J."/>
        </authorList>
    </citation>
    <scope>NUCLEOTIDE SEQUENCE [LARGE SCALE GENOMIC DNA]</scope>
    <source>
        <strain evidence="2 3">SCRP333</strain>
    </source>
</reference>
<dbReference type="InterPro" id="IPR032675">
    <property type="entry name" value="LRR_dom_sf"/>
</dbReference>
<name>A0A6A4F9D9_9STRA</name>
<dbReference type="Gene3D" id="3.80.10.10">
    <property type="entry name" value="Ribonuclease Inhibitor"/>
    <property type="match status" value="1"/>
</dbReference>
<dbReference type="InterPro" id="IPR058256">
    <property type="entry name" value="WLGC"/>
</dbReference>
<gene>
    <name evidence="2" type="ORF">PR003_g15206</name>
</gene>
<evidence type="ECO:0000313" key="2">
    <source>
        <dbReference type="EMBL" id="KAE9330902.1"/>
    </source>
</evidence>
<accession>A0A6A4F9D9</accession>
<protein>
    <recommendedName>
        <fullName evidence="1">WLGC domain-containing protein</fullName>
    </recommendedName>
</protein>
<comment type="caution">
    <text evidence="2">The sequence shown here is derived from an EMBL/GenBank/DDBJ whole genome shotgun (WGS) entry which is preliminary data.</text>
</comment>
<dbReference type="Pfam" id="PF26605">
    <property type="entry name" value="WLGC"/>
    <property type="match status" value="1"/>
</dbReference>
<sequence>MAPNEAANLLMNTGDYDNGNFWLINDRAPLVKWTSAIGLAVVDACYIGVVLKLVMFRRAARQNGNDNSRGWNTRLRDAFKCSPKFDRVQKLYADLTGYNAKYRKFFNLCHKVSDLVVQSLVLRRILNQGLPTEMTMGYASFVCVNALSASMNILTARNSAFVEVLIDSCSLIYTSTAGFPNWAKEFKQLELLHVEGKYGSQNLVTLPSDLFEDMPHLKFLHLGNHHNLVAIPPFDGTPNLRSITFAILLSLTELPSFDKVPELETLLLIHISRVVAVPDLAPLTKLSRFTVFRPNHLCCNGFIGSCNLQDSFCQYDPVFNIPAATCLEPHSPLVATTATQRVFQLFQVVVCQKSVAPFAIEALSDMPSPSRIASCAGVPYRQCEIPGVTSINGTEGMCYSSRMQVIACNVDPLFIKVRRVEIERGVGPPCDPQEEAWLGCK</sequence>
<feature type="domain" description="WLGC" evidence="1">
    <location>
        <begin position="371"/>
        <end position="441"/>
    </location>
</feature>
<dbReference type="EMBL" id="QXFT01001041">
    <property type="protein sequence ID" value="KAE9330902.1"/>
    <property type="molecule type" value="Genomic_DNA"/>
</dbReference>
<dbReference type="AlphaFoldDB" id="A0A6A4F9D9"/>
<evidence type="ECO:0000259" key="1">
    <source>
        <dbReference type="Pfam" id="PF26605"/>
    </source>
</evidence>
<dbReference type="SUPFAM" id="SSF52058">
    <property type="entry name" value="L domain-like"/>
    <property type="match status" value="1"/>
</dbReference>
<organism evidence="2 3">
    <name type="scientific">Phytophthora rubi</name>
    <dbReference type="NCBI Taxonomy" id="129364"/>
    <lineage>
        <taxon>Eukaryota</taxon>
        <taxon>Sar</taxon>
        <taxon>Stramenopiles</taxon>
        <taxon>Oomycota</taxon>
        <taxon>Peronosporomycetes</taxon>
        <taxon>Peronosporales</taxon>
        <taxon>Peronosporaceae</taxon>
        <taxon>Phytophthora</taxon>
    </lineage>
</organism>
<dbReference type="Proteomes" id="UP000434957">
    <property type="component" value="Unassembled WGS sequence"/>
</dbReference>
<evidence type="ECO:0000313" key="3">
    <source>
        <dbReference type="Proteomes" id="UP000434957"/>
    </source>
</evidence>
<keyword evidence="3" id="KW-1185">Reference proteome</keyword>